<dbReference type="InterPro" id="IPR037357">
    <property type="entry name" value="COMMD5"/>
</dbReference>
<dbReference type="PROSITE" id="PS51269">
    <property type="entry name" value="COMM"/>
    <property type="match status" value="1"/>
</dbReference>
<sequence length="236" mass="26888">MSRPTAAKTTKGVSEDPTKIPAGIDASTFFSPHIPDDIRAAFRLFQEYPVDLLAGLTKLMVKYLAIGDSFVLPSKLYSSEVSQEHLNLLMTAIYFILKQAVRTKTKISVVKADLTTMRLPAAFIEVIANELCQARMNLESVAVTHRLHFAKLEKLRWRIDVIISSGSLSRIMRPSILMQMILKDGSIKTFEVSVEQFNQLRYSVAKVLHDIQTVERHPIIKLVNEFKRRDEEEYNH</sequence>
<dbReference type="PANTHER" id="PTHR15666">
    <property type="entry name" value="COMM DOMAIN CONTAINING PROTEIN 5"/>
    <property type="match status" value="1"/>
</dbReference>
<feature type="domain" description="COMM" evidence="3">
    <location>
        <begin position="151"/>
        <end position="215"/>
    </location>
</feature>
<organism evidence="4">
    <name type="scientific">Spumella elongata</name>
    <dbReference type="NCBI Taxonomy" id="89044"/>
    <lineage>
        <taxon>Eukaryota</taxon>
        <taxon>Sar</taxon>
        <taxon>Stramenopiles</taxon>
        <taxon>Ochrophyta</taxon>
        <taxon>Chrysophyceae</taxon>
        <taxon>Chromulinales</taxon>
        <taxon>Chromulinaceae</taxon>
        <taxon>Spumella</taxon>
    </lineage>
</organism>
<dbReference type="InterPro" id="IPR017920">
    <property type="entry name" value="COMM"/>
</dbReference>
<dbReference type="PANTHER" id="PTHR15666:SF1">
    <property type="entry name" value="COMM DOMAIN-CONTAINING PROTEIN 5"/>
    <property type="match status" value="1"/>
</dbReference>
<dbReference type="EMBL" id="HBIC01042748">
    <property type="protein sequence ID" value="CAE0293059.1"/>
    <property type="molecule type" value="Transcribed_RNA"/>
</dbReference>
<reference evidence="4" key="1">
    <citation type="submission" date="2021-01" db="EMBL/GenBank/DDBJ databases">
        <authorList>
            <person name="Corre E."/>
            <person name="Pelletier E."/>
            <person name="Niang G."/>
            <person name="Scheremetjew M."/>
            <person name="Finn R."/>
            <person name="Kale V."/>
            <person name="Holt S."/>
            <person name="Cochrane G."/>
            <person name="Meng A."/>
            <person name="Brown T."/>
            <person name="Cohen L."/>
        </authorList>
    </citation>
    <scope>NUCLEOTIDE SEQUENCE</scope>
    <source>
        <strain evidence="4">CCAP 955/1</strain>
    </source>
</reference>
<dbReference type="Pfam" id="PF21672">
    <property type="entry name" value="COMM_HN"/>
    <property type="match status" value="1"/>
</dbReference>
<gene>
    <name evidence="4" type="ORF">SELO1098_LOCUS21909</name>
</gene>
<evidence type="ECO:0000256" key="2">
    <source>
        <dbReference type="ARBA" id="ARBA00093452"/>
    </source>
</evidence>
<protein>
    <recommendedName>
        <fullName evidence="1">COMM domain-containing protein 5</fullName>
    </recommendedName>
</protein>
<dbReference type="GO" id="GO:0005634">
    <property type="term" value="C:nucleus"/>
    <property type="evidence" value="ECO:0007669"/>
    <property type="project" value="TreeGrafter"/>
</dbReference>
<evidence type="ECO:0000259" key="3">
    <source>
        <dbReference type="PROSITE" id="PS51269"/>
    </source>
</evidence>
<evidence type="ECO:0000256" key="1">
    <source>
        <dbReference type="ARBA" id="ARBA00016556"/>
    </source>
</evidence>
<comment type="similarity">
    <text evidence="2">Belongs to the COMM domain-containing protein 5 family.</text>
</comment>
<dbReference type="Pfam" id="PF07258">
    <property type="entry name" value="COMM_domain"/>
    <property type="match status" value="1"/>
</dbReference>
<accession>A0A7S3HEE1</accession>
<evidence type="ECO:0000313" key="4">
    <source>
        <dbReference type="EMBL" id="CAE0293059.1"/>
    </source>
</evidence>
<dbReference type="AlphaFoldDB" id="A0A7S3HEE1"/>
<name>A0A7S3HEE1_9STRA</name>
<proteinExistence type="inferred from homology"/>